<protein>
    <submittedName>
        <fullName evidence="1">Uncharacterized protein</fullName>
    </submittedName>
</protein>
<dbReference type="OrthoDB" id="154917at2"/>
<evidence type="ECO:0000313" key="1">
    <source>
        <dbReference type="EMBL" id="ABU56375.1"/>
    </source>
</evidence>
<dbReference type="AlphaFoldDB" id="A7NFY8"/>
<organism evidence="1 2">
    <name type="scientific">Roseiflexus castenholzii (strain DSM 13941 / HLO8)</name>
    <dbReference type="NCBI Taxonomy" id="383372"/>
    <lineage>
        <taxon>Bacteria</taxon>
        <taxon>Bacillati</taxon>
        <taxon>Chloroflexota</taxon>
        <taxon>Chloroflexia</taxon>
        <taxon>Chloroflexales</taxon>
        <taxon>Roseiflexineae</taxon>
        <taxon>Roseiflexaceae</taxon>
        <taxon>Roseiflexus</taxon>
    </lineage>
</organism>
<accession>A7NFY8</accession>
<reference evidence="1 2" key="1">
    <citation type="submission" date="2007-08" db="EMBL/GenBank/DDBJ databases">
        <title>Complete sequence of Roseiflexus castenholzii DSM 13941.</title>
        <authorList>
            <consortium name="US DOE Joint Genome Institute"/>
            <person name="Copeland A."/>
            <person name="Lucas S."/>
            <person name="Lapidus A."/>
            <person name="Barry K."/>
            <person name="Glavina del Rio T."/>
            <person name="Dalin E."/>
            <person name="Tice H."/>
            <person name="Pitluck S."/>
            <person name="Thompson L.S."/>
            <person name="Brettin T."/>
            <person name="Bruce D."/>
            <person name="Detter J.C."/>
            <person name="Han C."/>
            <person name="Tapia R."/>
            <person name="Schmutz J."/>
            <person name="Larimer F."/>
            <person name="Land M."/>
            <person name="Hauser L."/>
            <person name="Kyrpides N."/>
            <person name="Mikhailova N."/>
            <person name="Bryant D.A."/>
            <person name="Hanada S."/>
            <person name="Tsukatani Y."/>
            <person name="Richardson P."/>
        </authorList>
    </citation>
    <scope>NUCLEOTIDE SEQUENCE [LARGE SCALE GENOMIC DNA]</scope>
    <source>
        <strain evidence="2">DSM 13941 / HLO8</strain>
    </source>
</reference>
<evidence type="ECO:0000313" key="2">
    <source>
        <dbReference type="Proteomes" id="UP000000263"/>
    </source>
</evidence>
<dbReference type="Proteomes" id="UP000000263">
    <property type="component" value="Chromosome"/>
</dbReference>
<proteinExistence type="predicted"/>
<gene>
    <name evidence="1" type="ordered locus">Rcas_0242</name>
</gene>
<sequence>MSDASSIDTGIYHATAIGILDFPPAHRQNPSRRPQLRITGPLGGDFRLPIRVMREISGHELLDPARHGTRLLVEGRLEWHTSPDQTLPVPTLIADAVRPVTPNDEDGCDIRMCGEVTGPARIGRHPLRSGIALAHLTLRVQIPRTRTGSRTILTETVRVPVVIPLNHEGTPALLRPGNRVVIEGMLEQALLSRSGPEVEQKLADLEAVSNQRAAWVMTPEEARAVERDHARRRWQATHTIIHRVVAGYVELLKGAPATIREARELRRAAMQRRAQRQQPSS</sequence>
<dbReference type="EMBL" id="CP000804">
    <property type="protein sequence ID" value="ABU56375.1"/>
    <property type="molecule type" value="Genomic_DNA"/>
</dbReference>
<name>A7NFY8_ROSCS</name>
<dbReference type="KEGG" id="rca:Rcas_0242"/>
<keyword evidence="2" id="KW-1185">Reference proteome</keyword>
<dbReference type="HOGENOM" id="CLU_990015_0_0_0"/>
<dbReference type="RefSeq" id="WP_011997780.1">
    <property type="nucleotide sequence ID" value="NC_009767.1"/>
</dbReference>